<dbReference type="SUPFAM" id="SSF57850">
    <property type="entry name" value="RING/U-box"/>
    <property type="match status" value="1"/>
</dbReference>
<name>D8RLC4_SELML</name>
<protein>
    <submittedName>
        <fullName evidence="3">Uncharacterized protein</fullName>
    </submittedName>
</protein>
<evidence type="ECO:0000313" key="3">
    <source>
        <dbReference type="EMBL" id="EFJ26891.1"/>
    </source>
</evidence>
<evidence type="ECO:0000256" key="1">
    <source>
        <dbReference type="SAM" id="MobiDB-lite"/>
    </source>
</evidence>
<proteinExistence type="predicted"/>
<organism evidence="4">
    <name type="scientific">Selaginella moellendorffii</name>
    <name type="common">Spikemoss</name>
    <dbReference type="NCBI Taxonomy" id="88036"/>
    <lineage>
        <taxon>Eukaryota</taxon>
        <taxon>Viridiplantae</taxon>
        <taxon>Streptophyta</taxon>
        <taxon>Embryophyta</taxon>
        <taxon>Tracheophyta</taxon>
        <taxon>Lycopodiopsida</taxon>
        <taxon>Selaginellales</taxon>
        <taxon>Selaginellaceae</taxon>
        <taxon>Selaginella</taxon>
    </lineage>
</organism>
<dbReference type="InParanoid" id="D8RLC4"/>
<dbReference type="Proteomes" id="UP000001514">
    <property type="component" value="Unassembled WGS sequence"/>
</dbReference>
<dbReference type="AlphaFoldDB" id="D8RLC4"/>
<dbReference type="PANTHER" id="PTHR31197">
    <property type="entry name" value="OS01G0612600 PROTEIN"/>
    <property type="match status" value="1"/>
</dbReference>
<dbReference type="OMA" id="CANESCG"/>
<dbReference type="HOGENOM" id="CLU_043458_5_1_1"/>
<dbReference type="KEGG" id="smo:SELMODRAFT_96486"/>
<dbReference type="KEGG" id="smo:SELMODRAFT_107224"/>
<reference evidence="3 4" key="1">
    <citation type="journal article" date="2011" name="Science">
        <title>The Selaginella genome identifies genetic changes associated with the evolution of vascular plants.</title>
        <authorList>
            <person name="Banks J.A."/>
            <person name="Nishiyama T."/>
            <person name="Hasebe M."/>
            <person name="Bowman J.L."/>
            <person name="Gribskov M."/>
            <person name="dePamphilis C."/>
            <person name="Albert V.A."/>
            <person name="Aono N."/>
            <person name="Aoyama T."/>
            <person name="Ambrose B.A."/>
            <person name="Ashton N.W."/>
            <person name="Axtell M.J."/>
            <person name="Barker E."/>
            <person name="Barker M.S."/>
            <person name="Bennetzen J.L."/>
            <person name="Bonawitz N.D."/>
            <person name="Chapple C."/>
            <person name="Cheng C."/>
            <person name="Correa L.G."/>
            <person name="Dacre M."/>
            <person name="DeBarry J."/>
            <person name="Dreyer I."/>
            <person name="Elias M."/>
            <person name="Engstrom E.M."/>
            <person name="Estelle M."/>
            <person name="Feng L."/>
            <person name="Finet C."/>
            <person name="Floyd S.K."/>
            <person name="Frommer W.B."/>
            <person name="Fujita T."/>
            <person name="Gramzow L."/>
            <person name="Gutensohn M."/>
            <person name="Harholt J."/>
            <person name="Hattori M."/>
            <person name="Heyl A."/>
            <person name="Hirai T."/>
            <person name="Hiwatashi Y."/>
            <person name="Ishikawa M."/>
            <person name="Iwata M."/>
            <person name="Karol K.G."/>
            <person name="Koehler B."/>
            <person name="Kolukisaoglu U."/>
            <person name="Kubo M."/>
            <person name="Kurata T."/>
            <person name="Lalonde S."/>
            <person name="Li K."/>
            <person name="Li Y."/>
            <person name="Litt A."/>
            <person name="Lyons E."/>
            <person name="Manning G."/>
            <person name="Maruyama T."/>
            <person name="Michael T.P."/>
            <person name="Mikami K."/>
            <person name="Miyazaki S."/>
            <person name="Morinaga S."/>
            <person name="Murata T."/>
            <person name="Mueller-Roeber B."/>
            <person name="Nelson D.R."/>
            <person name="Obara M."/>
            <person name="Oguri Y."/>
            <person name="Olmstead R.G."/>
            <person name="Onodera N."/>
            <person name="Petersen B.L."/>
            <person name="Pils B."/>
            <person name="Prigge M."/>
            <person name="Rensing S.A."/>
            <person name="Riano-Pachon D.M."/>
            <person name="Roberts A.W."/>
            <person name="Sato Y."/>
            <person name="Scheller H.V."/>
            <person name="Schulz B."/>
            <person name="Schulz C."/>
            <person name="Shakirov E.V."/>
            <person name="Shibagaki N."/>
            <person name="Shinohara N."/>
            <person name="Shippen D.E."/>
            <person name="Soerensen I."/>
            <person name="Sotooka R."/>
            <person name="Sugimoto N."/>
            <person name="Sugita M."/>
            <person name="Sumikawa N."/>
            <person name="Tanurdzic M."/>
            <person name="Theissen G."/>
            <person name="Ulvskov P."/>
            <person name="Wakazuki S."/>
            <person name="Weng J.K."/>
            <person name="Willats W.W."/>
            <person name="Wipf D."/>
            <person name="Wolf P.G."/>
            <person name="Yang L."/>
            <person name="Zimmer A.D."/>
            <person name="Zhu Q."/>
            <person name="Mitros T."/>
            <person name="Hellsten U."/>
            <person name="Loque D."/>
            <person name="Otillar R."/>
            <person name="Salamov A."/>
            <person name="Schmutz J."/>
            <person name="Shapiro H."/>
            <person name="Lindquist E."/>
            <person name="Lucas S."/>
            <person name="Rokhsar D."/>
            <person name="Grigoriev I.V."/>
        </authorList>
    </citation>
    <scope>NUCLEOTIDE SEQUENCE [LARGE SCALE GENOMIC DNA]</scope>
</reference>
<keyword evidence="4" id="KW-1185">Reference proteome</keyword>
<sequence length="207" mass="23415">MPKDKSSSTFSNKSHDLFYKPYSTTRGASPKQEDTAEWEDVTCPICMESPHNAVLLLCSSSDKGCRPYMCDTSYRHANCLDQYIKAHAKAQSPSNASLVCPLCRGKVSGWKVVERARQKLNVKRRGCAHDSCAYVGAYDQLRKHARYVHPYARPSEVDPARQRDWWRLESQRDLGDVFSTIQSAMPGATIVGDYVIEDGDEEDEERD</sequence>
<dbReference type="GO" id="GO:0005634">
    <property type="term" value="C:nucleus"/>
    <property type="evidence" value="ECO:0000318"/>
    <property type="project" value="GO_Central"/>
</dbReference>
<dbReference type="InterPro" id="IPR013083">
    <property type="entry name" value="Znf_RING/FYVE/PHD"/>
</dbReference>
<evidence type="ECO:0000313" key="2">
    <source>
        <dbReference type="EMBL" id="EFJ21340.1"/>
    </source>
</evidence>
<feature type="non-terminal residue" evidence="3">
    <location>
        <position position="207"/>
    </location>
</feature>
<dbReference type="Gramene" id="EFJ21340">
    <property type="protein sequence ID" value="EFJ21340"/>
    <property type="gene ID" value="SELMODRAFT_107224"/>
</dbReference>
<dbReference type="EMBL" id="GL377599">
    <property type="protein sequence ID" value="EFJ21340.1"/>
    <property type="molecule type" value="Genomic_DNA"/>
</dbReference>
<evidence type="ECO:0000313" key="4">
    <source>
        <dbReference type="Proteomes" id="UP000001514"/>
    </source>
</evidence>
<dbReference type="GO" id="GO:0003700">
    <property type="term" value="F:DNA-binding transcription factor activity"/>
    <property type="evidence" value="ECO:0000318"/>
    <property type="project" value="GO_Central"/>
</dbReference>
<accession>D8RLC4</accession>
<dbReference type="PANTHER" id="PTHR31197:SF5">
    <property type="entry name" value="OS01G0612600 PROTEIN"/>
    <property type="match status" value="1"/>
</dbReference>
<dbReference type="eggNOG" id="ENOG502QVW7">
    <property type="taxonomic scope" value="Eukaryota"/>
</dbReference>
<feature type="region of interest" description="Disordered" evidence="1">
    <location>
        <begin position="1"/>
        <end position="33"/>
    </location>
</feature>
<dbReference type="InterPro" id="IPR012866">
    <property type="entry name" value="DUF1644"/>
</dbReference>
<dbReference type="EMBL" id="GL377583">
    <property type="protein sequence ID" value="EFJ26891.1"/>
    <property type="molecule type" value="Genomic_DNA"/>
</dbReference>
<gene>
    <name evidence="2" type="ORF">SELMODRAFT_107224</name>
    <name evidence="3" type="ORF">SELMODRAFT_96486</name>
</gene>
<dbReference type="Pfam" id="PF07800">
    <property type="entry name" value="DUF1644"/>
    <property type="match status" value="1"/>
</dbReference>
<dbReference type="FunCoup" id="D8RLC4">
    <property type="interactions" value="1733"/>
</dbReference>
<dbReference type="Gramene" id="EFJ26891">
    <property type="protein sequence ID" value="EFJ26891"/>
    <property type="gene ID" value="SELMODRAFT_96486"/>
</dbReference>
<dbReference type="Gene3D" id="3.30.40.10">
    <property type="entry name" value="Zinc/RING finger domain, C3HC4 (zinc finger)"/>
    <property type="match status" value="1"/>
</dbReference>